<feature type="region of interest" description="Disordered" evidence="1">
    <location>
        <begin position="62"/>
        <end position="84"/>
    </location>
</feature>
<comment type="caution">
    <text evidence="2">The sequence shown here is derived from an EMBL/GenBank/DDBJ whole genome shotgun (WGS) entry which is preliminary data.</text>
</comment>
<dbReference type="EMBL" id="BNAW01000003">
    <property type="protein sequence ID" value="GHF99066.1"/>
    <property type="molecule type" value="Genomic_DNA"/>
</dbReference>
<accession>A0ABQ3K2I4</accession>
<evidence type="ECO:0008006" key="4">
    <source>
        <dbReference type="Google" id="ProtNLM"/>
    </source>
</evidence>
<organism evidence="2 3">
    <name type="scientific">Amycolatopsis bullii</name>
    <dbReference type="NCBI Taxonomy" id="941987"/>
    <lineage>
        <taxon>Bacteria</taxon>
        <taxon>Bacillati</taxon>
        <taxon>Actinomycetota</taxon>
        <taxon>Actinomycetes</taxon>
        <taxon>Pseudonocardiales</taxon>
        <taxon>Pseudonocardiaceae</taxon>
        <taxon>Amycolatopsis</taxon>
    </lineage>
</organism>
<dbReference type="RefSeq" id="WP_191307068.1">
    <property type="nucleotide sequence ID" value="NZ_BNAW01000003.1"/>
</dbReference>
<protein>
    <recommendedName>
        <fullName evidence="4">Transposase</fullName>
    </recommendedName>
</protein>
<sequence length="84" mass="9005">MSSDPAEHSRPPAGVRAASLRVVRPGDVGEPEPEQAPPTMGSLRQRHGLLRAEIVAGNRKAVERQHSLGKRIRTIGRSRPTGPG</sequence>
<feature type="compositionally biased region" description="Basic and acidic residues" evidence="1">
    <location>
        <begin position="1"/>
        <end position="10"/>
    </location>
</feature>
<feature type="compositionally biased region" description="Basic residues" evidence="1">
    <location>
        <begin position="67"/>
        <end position="76"/>
    </location>
</feature>
<reference evidence="3" key="1">
    <citation type="journal article" date="2019" name="Int. J. Syst. Evol. Microbiol.">
        <title>The Global Catalogue of Microorganisms (GCM) 10K type strain sequencing project: providing services to taxonomists for standard genome sequencing and annotation.</title>
        <authorList>
            <consortium name="The Broad Institute Genomics Platform"/>
            <consortium name="The Broad Institute Genome Sequencing Center for Infectious Disease"/>
            <person name="Wu L."/>
            <person name="Ma J."/>
        </authorList>
    </citation>
    <scope>NUCLEOTIDE SEQUENCE [LARGE SCALE GENOMIC DNA]</scope>
    <source>
        <strain evidence="3">CGMCC 4.7680</strain>
    </source>
</reference>
<proteinExistence type="predicted"/>
<evidence type="ECO:0000313" key="2">
    <source>
        <dbReference type="EMBL" id="GHF99066.1"/>
    </source>
</evidence>
<gene>
    <name evidence="2" type="ORF">GCM10017567_12400</name>
</gene>
<evidence type="ECO:0000313" key="3">
    <source>
        <dbReference type="Proteomes" id="UP000649955"/>
    </source>
</evidence>
<feature type="region of interest" description="Disordered" evidence="1">
    <location>
        <begin position="1"/>
        <end position="41"/>
    </location>
</feature>
<evidence type="ECO:0000256" key="1">
    <source>
        <dbReference type="SAM" id="MobiDB-lite"/>
    </source>
</evidence>
<keyword evidence="3" id="KW-1185">Reference proteome</keyword>
<name>A0ABQ3K2I4_9PSEU</name>
<dbReference type="Proteomes" id="UP000649955">
    <property type="component" value="Unassembled WGS sequence"/>
</dbReference>